<evidence type="ECO:0000313" key="2">
    <source>
        <dbReference type="EMBL" id="KAJ5552501.1"/>
    </source>
</evidence>
<evidence type="ECO:0000256" key="1">
    <source>
        <dbReference type="SAM" id="Phobius"/>
    </source>
</evidence>
<keyword evidence="3" id="KW-1185">Reference proteome</keyword>
<name>A0AAD6D3P6_9EURO</name>
<keyword evidence="1" id="KW-0812">Transmembrane</keyword>
<evidence type="ECO:0000313" key="3">
    <source>
        <dbReference type="Proteomes" id="UP001220324"/>
    </source>
</evidence>
<reference evidence="2 3" key="1">
    <citation type="journal article" date="2023" name="IMA Fungus">
        <title>Comparative genomic study of the Penicillium genus elucidates a diverse pangenome and 15 lateral gene transfer events.</title>
        <authorList>
            <person name="Petersen C."/>
            <person name="Sorensen T."/>
            <person name="Nielsen M.R."/>
            <person name="Sondergaard T.E."/>
            <person name="Sorensen J.L."/>
            <person name="Fitzpatrick D.A."/>
            <person name="Frisvad J.C."/>
            <person name="Nielsen K.L."/>
        </authorList>
    </citation>
    <scope>NUCLEOTIDE SEQUENCE [LARGE SCALE GENOMIC DNA]</scope>
    <source>
        <strain evidence="2 3">IBT 35679</strain>
    </source>
</reference>
<keyword evidence="1" id="KW-1133">Transmembrane helix</keyword>
<keyword evidence="1" id="KW-0472">Membrane</keyword>
<protein>
    <submittedName>
        <fullName evidence="2">MFS transporter</fullName>
    </submittedName>
</protein>
<feature type="transmembrane region" description="Helical" evidence="1">
    <location>
        <begin position="47"/>
        <end position="69"/>
    </location>
</feature>
<comment type="caution">
    <text evidence="2">The sequence shown here is derived from an EMBL/GenBank/DDBJ whole genome shotgun (WGS) entry which is preliminary data.</text>
</comment>
<dbReference type="EMBL" id="JAQIZZ010000002">
    <property type="protein sequence ID" value="KAJ5552501.1"/>
    <property type="molecule type" value="Genomic_DNA"/>
</dbReference>
<organism evidence="2 3">
    <name type="scientific">Penicillium frequentans</name>
    <dbReference type="NCBI Taxonomy" id="3151616"/>
    <lineage>
        <taxon>Eukaryota</taxon>
        <taxon>Fungi</taxon>
        <taxon>Dikarya</taxon>
        <taxon>Ascomycota</taxon>
        <taxon>Pezizomycotina</taxon>
        <taxon>Eurotiomycetes</taxon>
        <taxon>Eurotiomycetidae</taxon>
        <taxon>Eurotiales</taxon>
        <taxon>Aspergillaceae</taxon>
        <taxon>Penicillium</taxon>
    </lineage>
</organism>
<feature type="transmembrane region" description="Helical" evidence="1">
    <location>
        <begin position="130"/>
        <end position="148"/>
    </location>
</feature>
<feature type="transmembrane region" description="Helical" evidence="1">
    <location>
        <begin position="97"/>
        <end position="118"/>
    </location>
</feature>
<feature type="transmembrane region" description="Helical" evidence="1">
    <location>
        <begin position="21"/>
        <end position="41"/>
    </location>
</feature>
<gene>
    <name evidence="2" type="ORF">N7494_001879</name>
</gene>
<dbReference type="AlphaFoldDB" id="A0AAD6D3P6"/>
<sequence>MQIAVLGRLIAGVGASGMTDLISVLIVGKILALATIIITYHRPRDGLVAATYHTANAPILLMCLIMVAIKLPKHTPEGAQLRPAEDGKFPEERSMDFFGIAFLGITVALFILICSAFTDESWLNHIKWEILAALILFGALFFGNEVLWAKDPFIPLKLAATNGIDLAWLTQILLNFAICSVSQNSISTA</sequence>
<proteinExistence type="predicted"/>
<accession>A0AAD6D3P6</accession>
<dbReference type="Proteomes" id="UP001220324">
    <property type="component" value="Unassembled WGS sequence"/>
</dbReference>